<keyword evidence="1" id="KW-0175">Coiled coil</keyword>
<comment type="caution">
    <text evidence="4">The sequence shown here is derived from an EMBL/GenBank/DDBJ whole genome shotgun (WGS) entry which is preliminary data.</text>
</comment>
<dbReference type="Proteomes" id="UP000754644">
    <property type="component" value="Unassembled WGS sequence"/>
</dbReference>
<evidence type="ECO:0000256" key="2">
    <source>
        <dbReference type="SAM" id="Phobius"/>
    </source>
</evidence>
<keyword evidence="2" id="KW-1133">Transmembrane helix</keyword>
<organism evidence="4 5">
    <name type="scientific">SAR86 cluster bacterium</name>
    <dbReference type="NCBI Taxonomy" id="2030880"/>
    <lineage>
        <taxon>Bacteria</taxon>
        <taxon>Pseudomonadati</taxon>
        <taxon>Pseudomonadota</taxon>
        <taxon>Gammaproteobacteria</taxon>
        <taxon>SAR86 cluster</taxon>
    </lineage>
</organism>
<feature type="transmembrane region" description="Helical" evidence="2">
    <location>
        <begin position="12"/>
        <end position="38"/>
    </location>
</feature>
<evidence type="ECO:0000256" key="1">
    <source>
        <dbReference type="SAM" id="Coils"/>
    </source>
</evidence>
<reference evidence="4" key="1">
    <citation type="submission" date="2020-05" db="EMBL/GenBank/DDBJ databases">
        <title>Sulfur intermediates as new biogeochemical hubs in an aquatic model microbial ecosystem.</title>
        <authorList>
            <person name="Vigneron A."/>
        </authorList>
    </citation>
    <scope>NUCLEOTIDE SEQUENCE</scope>
    <source>
        <strain evidence="4">Bin.250</strain>
    </source>
</reference>
<sequence length="227" mass="25866">MLKTISPARRHWFGIASATVNTLAFARINMLMLVLAAMPAAAELYKYKNEDGVTVLDSHVPARYVKDGYTILSLDGRVLEVVERALNEGEIRARDLARAADAIRDREGRERQLADQRLLQIYGTPEDVLRARDTKLVSVRGFIAASETNLQRLQLQKQTMAVELADLERRGGQVAAEHIEYMRDLALRIRQSEREINEKRRELIQLGETYAVDLQRVRELLENAPRS</sequence>
<accession>A0A973A8T8</accession>
<feature type="coiled-coil region" evidence="1">
    <location>
        <begin position="150"/>
        <end position="209"/>
    </location>
</feature>
<keyword evidence="2" id="KW-0472">Membrane</keyword>
<protein>
    <submittedName>
        <fullName evidence="4">DUF4124 domain-containing protein</fullName>
    </submittedName>
</protein>
<feature type="domain" description="DUF4124" evidence="3">
    <location>
        <begin position="31"/>
        <end position="55"/>
    </location>
</feature>
<dbReference type="InterPro" id="IPR025392">
    <property type="entry name" value="DUF4124"/>
</dbReference>
<evidence type="ECO:0000313" key="5">
    <source>
        <dbReference type="Proteomes" id="UP000754644"/>
    </source>
</evidence>
<dbReference type="Pfam" id="PF13511">
    <property type="entry name" value="DUF4124"/>
    <property type="match status" value="1"/>
</dbReference>
<name>A0A973A8T8_9GAMM</name>
<gene>
    <name evidence="4" type="ORF">HQ497_01995</name>
</gene>
<keyword evidence="2" id="KW-0812">Transmembrane</keyword>
<evidence type="ECO:0000259" key="3">
    <source>
        <dbReference type="Pfam" id="PF13511"/>
    </source>
</evidence>
<dbReference type="EMBL" id="JABMOJ010000068">
    <property type="protein sequence ID" value="NQV64111.1"/>
    <property type="molecule type" value="Genomic_DNA"/>
</dbReference>
<dbReference type="AlphaFoldDB" id="A0A973A8T8"/>
<evidence type="ECO:0000313" key="4">
    <source>
        <dbReference type="EMBL" id="NQV64111.1"/>
    </source>
</evidence>
<proteinExistence type="predicted"/>